<evidence type="ECO:0000256" key="1">
    <source>
        <dbReference type="SAM" id="SignalP"/>
    </source>
</evidence>
<dbReference type="Pfam" id="PF12969">
    <property type="entry name" value="DUF3857"/>
    <property type="match status" value="1"/>
</dbReference>
<dbReference type="EMBL" id="FNCJ01000002">
    <property type="protein sequence ID" value="SDG23472.1"/>
    <property type="molecule type" value="Genomic_DNA"/>
</dbReference>
<accession>A0A1G7SKP4</accession>
<dbReference type="InterPro" id="IPR038765">
    <property type="entry name" value="Papain-like_cys_pep_sf"/>
</dbReference>
<dbReference type="Proteomes" id="UP000199706">
    <property type="component" value="Unassembled WGS sequence"/>
</dbReference>
<protein>
    <submittedName>
        <fullName evidence="4">Transglutaminase-like superfamily protein</fullName>
    </submittedName>
</protein>
<keyword evidence="1" id="KW-0732">Signal</keyword>
<sequence length="631" mass="67682">MKIKISSNICRWAISIPAMLVVATHSAAAIAGDFRPNTTVLNDDNVYNVKADGTYTLDEVVSYRIETDQGVQQRSQIPLYYSPSLERLDILDAYTTTRNGKRIDVTPDKILLQQSAESAGAPTFDDGKVKTVVFPDVQTGATLTLHTLRTQKKALFPGQFASSDNFLDNRVFKSASVTVHVPAALKLHADAIDMQGGLVSSSDSGEQTWRWTIKDTSAHAPEFGAPDLVDHSPRVVTSTFPSFDAVGSAYLERATPQASVTPAIQALSDQITAGLTDRRTQAEALYRWVSTNIRYVAIYLGFGGVVPHSAQAIMDARYGDCKDHVTLLQALLAAKGIVSSPVLVNAESRYSLPAAAAPLAAFDHVITYLPEFKLYADSTAGVARFGTLPITEQGKPALVADDGSGHAALVSLPLSNPATDHLAVQVRVTLDSDGSVKGNAALKTSGIFDWMSRVIFSSLPPGTESQFAAKLLSFSGQNGEGNFTHGNVHDLTQPFDYSTQFDLPSYAQLPGPGAIRMPQGTANVIDIAGAFDAFGPATREFPLVFLGRHISESIELDLPDGLKVASLPKPVQIASSFGSYASSYSQTGNVITLTRSLDITVSSPVVEPKDYPELRKMALAIKRDSLAQIVY</sequence>
<name>A0A1G7SKP4_9BURK</name>
<dbReference type="InterPro" id="IPR002931">
    <property type="entry name" value="Transglutaminase-like"/>
</dbReference>
<evidence type="ECO:0000259" key="2">
    <source>
        <dbReference type="Pfam" id="PF01841"/>
    </source>
</evidence>
<dbReference type="SUPFAM" id="SSF54001">
    <property type="entry name" value="Cysteine proteinases"/>
    <property type="match status" value="1"/>
</dbReference>
<dbReference type="Gene3D" id="2.60.40.3140">
    <property type="match status" value="1"/>
</dbReference>
<evidence type="ECO:0000313" key="4">
    <source>
        <dbReference type="EMBL" id="SDG23472.1"/>
    </source>
</evidence>
<evidence type="ECO:0000313" key="5">
    <source>
        <dbReference type="Proteomes" id="UP000199706"/>
    </source>
</evidence>
<feature type="signal peptide" evidence="1">
    <location>
        <begin position="1"/>
        <end position="31"/>
    </location>
</feature>
<dbReference type="Gene3D" id="2.60.120.1130">
    <property type="match status" value="1"/>
</dbReference>
<dbReference type="AlphaFoldDB" id="A0A1G7SKP4"/>
<gene>
    <name evidence="4" type="ORF">SAMN05216466_102556</name>
</gene>
<dbReference type="Gene3D" id="3.10.620.30">
    <property type="match status" value="1"/>
</dbReference>
<feature type="chain" id="PRO_5011655120" evidence="1">
    <location>
        <begin position="32"/>
        <end position="631"/>
    </location>
</feature>
<feature type="domain" description="Transglutaminase-like" evidence="2">
    <location>
        <begin position="266"/>
        <end position="338"/>
    </location>
</feature>
<proteinExistence type="predicted"/>
<feature type="domain" description="DUF3857" evidence="3">
    <location>
        <begin position="51"/>
        <end position="218"/>
    </location>
</feature>
<dbReference type="InterPro" id="IPR024618">
    <property type="entry name" value="DUF3857"/>
</dbReference>
<evidence type="ECO:0000259" key="3">
    <source>
        <dbReference type="Pfam" id="PF12969"/>
    </source>
</evidence>
<dbReference type="Pfam" id="PF01841">
    <property type="entry name" value="Transglut_core"/>
    <property type="match status" value="1"/>
</dbReference>
<reference evidence="4 5" key="1">
    <citation type="submission" date="2016-10" db="EMBL/GenBank/DDBJ databases">
        <authorList>
            <person name="de Groot N.N."/>
        </authorList>
    </citation>
    <scope>NUCLEOTIDE SEQUENCE [LARGE SCALE GENOMIC DNA]</scope>
    <source>
        <strain evidence="4 5">LMG 2247</strain>
    </source>
</reference>
<organism evidence="4 5">
    <name type="scientific">Paraburkholderia phenazinium</name>
    <dbReference type="NCBI Taxonomy" id="60549"/>
    <lineage>
        <taxon>Bacteria</taxon>
        <taxon>Pseudomonadati</taxon>
        <taxon>Pseudomonadota</taxon>
        <taxon>Betaproteobacteria</taxon>
        <taxon>Burkholderiales</taxon>
        <taxon>Burkholderiaceae</taxon>
        <taxon>Paraburkholderia</taxon>
    </lineage>
</organism>
<dbReference type="RefSeq" id="WP_175772115.1">
    <property type="nucleotide sequence ID" value="NZ_CADERL010000002.1"/>
</dbReference>